<evidence type="ECO:0000313" key="1">
    <source>
        <dbReference type="EMBL" id="CZT13819.1"/>
    </source>
</evidence>
<protein>
    <submittedName>
        <fullName evidence="1">Uncharacterized protein</fullName>
    </submittedName>
</protein>
<sequence>MDEIPNPFPEEPNMRCRNAPIRRVMLLYYPACKRHSDSGVVGDSSNSKAAVLIPLNIKRQALPAEPTSQLGEIRILLNVVIKSNAHALNEKSKQKLVRHLLICTKSYQKSSAKNLIEIVERVDKLAKLEFDK</sequence>
<organism evidence="1 2">
    <name type="scientific">Rhynchosporium agropyri</name>
    <dbReference type="NCBI Taxonomy" id="914238"/>
    <lineage>
        <taxon>Eukaryota</taxon>
        <taxon>Fungi</taxon>
        <taxon>Dikarya</taxon>
        <taxon>Ascomycota</taxon>
        <taxon>Pezizomycotina</taxon>
        <taxon>Leotiomycetes</taxon>
        <taxon>Helotiales</taxon>
        <taxon>Ploettnerulaceae</taxon>
        <taxon>Rhynchosporium</taxon>
    </lineage>
</organism>
<dbReference type="AlphaFoldDB" id="A0A1E1LV82"/>
<dbReference type="Proteomes" id="UP000178912">
    <property type="component" value="Unassembled WGS sequence"/>
</dbReference>
<gene>
    <name evidence="1" type="ORF">RAG0_17311</name>
</gene>
<reference evidence="2" key="1">
    <citation type="submission" date="2016-03" db="EMBL/GenBank/DDBJ databases">
        <authorList>
            <person name="Guldener U."/>
        </authorList>
    </citation>
    <scope>NUCLEOTIDE SEQUENCE [LARGE SCALE GENOMIC DNA]</scope>
    <source>
        <strain evidence="2">04CH-RAC-A.6.1</strain>
    </source>
</reference>
<name>A0A1E1LV82_9HELO</name>
<keyword evidence="2" id="KW-1185">Reference proteome</keyword>
<proteinExistence type="predicted"/>
<dbReference type="EMBL" id="FJUX01000215">
    <property type="protein sequence ID" value="CZT13819.1"/>
    <property type="molecule type" value="Genomic_DNA"/>
</dbReference>
<evidence type="ECO:0000313" key="2">
    <source>
        <dbReference type="Proteomes" id="UP000178912"/>
    </source>
</evidence>
<accession>A0A1E1LV82</accession>